<name>A0A7G9W7G1_ALKCA</name>
<dbReference type="Proteomes" id="UP000516160">
    <property type="component" value="Chromosome"/>
</dbReference>
<keyword evidence="2" id="KW-1185">Reference proteome</keyword>
<dbReference type="KEGG" id="acae:HYG86_07415"/>
<proteinExistence type="predicted"/>
<sequence length="66" mass="7553">MLIECAIICKDAAIHIKSDPQFIHNLYALLETIRKRCAQDCNLFKDNYYSNCTDICSNCPNNISKP</sequence>
<dbReference type="InterPro" id="IPR005560">
    <property type="entry name" value="Csp_YhjQ"/>
</dbReference>
<dbReference type="AlphaFoldDB" id="A0A7G9W7G1"/>
<dbReference type="Pfam" id="PF03860">
    <property type="entry name" value="Csp"/>
    <property type="match status" value="1"/>
</dbReference>
<evidence type="ECO:0000313" key="1">
    <source>
        <dbReference type="EMBL" id="QNO14623.1"/>
    </source>
</evidence>
<dbReference type="RefSeq" id="WP_213168470.1">
    <property type="nucleotide sequence ID" value="NZ_CP058559.1"/>
</dbReference>
<reference evidence="1 2" key="1">
    <citation type="submission" date="2020-07" db="EMBL/GenBank/DDBJ databases">
        <title>Alkalicella. sp. LB2 genome.</title>
        <authorList>
            <person name="Postec A."/>
            <person name="Quemeneur M."/>
        </authorList>
    </citation>
    <scope>NUCLEOTIDE SEQUENCE [LARGE SCALE GENOMIC DNA]</scope>
    <source>
        <strain evidence="1 2">LB2</strain>
    </source>
</reference>
<gene>
    <name evidence="1" type="ORF">HYG86_07415</name>
</gene>
<dbReference type="EMBL" id="CP058559">
    <property type="protein sequence ID" value="QNO14623.1"/>
    <property type="molecule type" value="Genomic_DNA"/>
</dbReference>
<evidence type="ECO:0008006" key="3">
    <source>
        <dbReference type="Google" id="ProtNLM"/>
    </source>
</evidence>
<dbReference type="Gene3D" id="1.20.1270.360">
    <property type="match status" value="1"/>
</dbReference>
<protein>
    <recommendedName>
        <fullName evidence="3">HEPN domain-containing protein</fullName>
    </recommendedName>
</protein>
<accession>A0A7G9W7G1</accession>
<evidence type="ECO:0000313" key="2">
    <source>
        <dbReference type="Proteomes" id="UP000516160"/>
    </source>
</evidence>
<organism evidence="1 2">
    <name type="scientific">Alkalicella caledoniensis</name>
    <dbReference type="NCBI Taxonomy" id="2731377"/>
    <lineage>
        <taxon>Bacteria</taxon>
        <taxon>Bacillati</taxon>
        <taxon>Bacillota</taxon>
        <taxon>Clostridia</taxon>
        <taxon>Eubacteriales</taxon>
        <taxon>Proteinivoracaceae</taxon>
        <taxon>Alkalicella</taxon>
    </lineage>
</organism>